<dbReference type="InterPro" id="IPR003423">
    <property type="entry name" value="OMP_efflux"/>
</dbReference>
<organism evidence="10 11">
    <name type="scientific">Dongia mobilis</name>
    <dbReference type="NCBI Taxonomy" id="578943"/>
    <lineage>
        <taxon>Bacteria</taxon>
        <taxon>Pseudomonadati</taxon>
        <taxon>Pseudomonadota</taxon>
        <taxon>Alphaproteobacteria</taxon>
        <taxon>Rhodospirillales</taxon>
        <taxon>Dongiaceae</taxon>
        <taxon>Dongia</taxon>
    </lineage>
</organism>
<dbReference type="PANTHER" id="PTHR30026">
    <property type="entry name" value="OUTER MEMBRANE PROTEIN TOLC"/>
    <property type="match status" value="1"/>
</dbReference>
<keyword evidence="5" id="KW-0812">Transmembrane</keyword>
<dbReference type="EMBL" id="SNYW01000009">
    <property type="protein sequence ID" value="TDQ81318.1"/>
    <property type="molecule type" value="Genomic_DNA"/>
</dbReference>
<feature type="chain" id="PRO_5020809611" evidence="9">
    <location>
        <begin position="38"/>
        <end position="465"/>
    </location>
</feature>
<dbReference type="SUPFAM" id="SSF56954">
    <property type="entry name" value="Outer membrane efflux proteins (OEP)"/>
    <property type="match status" value="1"/>
</dbReference>
<keyword evidence="6" id="KW-0472">Membrane</keyword>
<dbReference type="PANTHER" id="PTHR30026:SF22">
    <property type="entry name" value="OUTER MEMBRANE EFFLUX PROTEIN"/>
    <property type="match status" value="1"/>
</dbReference>
<comment type="subcellular location">
    <subcellularLocation>
        <location evidence="1">Cell outer membrane</location>
    </subcellularLocation>
</comment>
<proteinExistence type="inferred from homology"/>
<evidence type="ECO:0000256" key="7">
    <source>
        <dbReference type="ARBA" id="ARBA00023237"/>
    </source>
</evidence>
<dbReference type="GO" id="GO:1990281">
    <property type="term" value="C:efflux pump complex"/>
    <property type="evidence" value="ECO:0007669"/>
    <property type="project" value="TreeGrafter"/>
</dbReference>
<dbReference type="OrthoDB" id="9789368at2"/>
<dbReference type="AlphaFoldDB" id="A0A4R6WVP2"/>
<keyword evidence="3" id="KW-0813">Transport</keyword>
<dbReference type="InterPro" id="IPR010130">
    <property type="entry name" value="T1SS_OMP_TolC"/>
</dbReference>
<evidence type="ECO:0000313" key="11">
    <source>
        <dbReference type="Proteomes" id="UP000295783"/>
    </source>
</evidence>
<dbReference type="Gene3D" id="1.20.1600.10">
    <property type="entry name" value="Outer membrane efflux proteins (OEP)"/>
    <property type="match status" value="1"/>
</dbReference>
<comment type="similarity">
    <text evidence="2">Belongs to the outer membrane factor (OMF) (TC 1.B.17) family.</text>
</comment>
<dbReference type="InterPro" id="IPR051906">
    <property type="entry name" value="TolC-like"/>
</dbReference>
<keyword evidence="11" id="KW-1185">Reference proteome</keyword>
<feature type="signal peptide" evidence="9">
    <location>
        <begin position="1"/>
        <end position="37"/>
    </location>
</feature>
<dbReference type="GO" id="GO:0015288">
    <property type="term" value="F:porin activity"/>
    <property type="evidence" value="ECO:0007669"/>
    <property type="project" value="TreeGrafter"/>
</dbReference>
<evidence type="ECO:0000256" key="9">
    <source>
        <dbReference type="SAM" id="SignalP"/>
    </source>
</evidence>
<feature type="coiled-coil region" evidence="8">
    <location>
        <begin position="327"/>
        <end position="415"/>
    </location>
</feature>
<sequence>MNTIGRVAIMKRRFSGNFLTGVLALLLTGSAAASAQAVELTEALAQAYSGNPTLDAARASLRATDEGVPEALSGWRPTIIGQAEAGKTWVDQNTPMLMDDDFEPRRFGVTVSQPIFNGFETVYSTSAAEKRVLSGRASLEDTEQQVLFQAVRAYMQVVRDQAVLELNRNNEQVIATQLQATNDRFEAGEVTRTDVAQAESRLQGAIAGRIAAEGNLTASIAVYRQVIGQEPVDLRMPTQQLVLPSSKEETVAGSAGAPQVMAAKYLSEAVKDDIDVAFSELLPTVSIEGSWFRNEEQNASDTGQDSGQIMGVLRVPLYQAGAPDARVRRAKQLYQQSRRQIEEASRASEQTAVDAWQALETAEAQILSFEEQVRATEVALDGVKQEQLVGARTVLDVLDAELEALNAKVSLVEAQTTAVAARYAVLGAVGRLTAKELGLDVGLYDPAEHYEGVRDKFIGTGPSVD</sequence>
<evidence type="ECO:0000256" key="3">
    <source>
        <dbReference type="ARBA" id="ARBA00022448"/>
    </source>
</evidence>
<evidence type="ECO:0000256" key="5">
    <source>
        <dbReference type="ARBA" id="ARBA00022692"/>
    </source>
</evidence>
<keyword evidence="8" id="KW-0175">Coiled coil</keyword>
<comment type="caution">
    <text evidence="10">The sequence shown here is derived from an EMBL/GenBank/DDBJ whole genome shotgun (WGS) entry which is preliminary data.</text>
</comment>
<dbReference type="GO" id="GO:0015562">
    <property type="term" value="F:efflux transmembrane transporter activity"/>
    <property type="evidence" value="ECO:0007669"/>
    <property type="project" value="InterPro"/>
</dbReference>
<reference evidence="10 11" key="1">
    <citation type="submission" date="2019-03" db="EMBL/GenBank/DDBJ databases">
        <title>Genomic Encyclopedia of Type Strains, Phase III (KMG-III): the genomes of soil and plant-associated and newly described type strains.</title>
        <authorList>
            <person name="Whitman W."/>
        </authorList>
    </citation>
    <scope>NUCLEOTIDE SEQUENCE [LARGE SCALE GENOMIC DNA]</scope>
    <source>
        <strain evidence="10 11">CGMCC 1.7660</strain>
    </source>
</reference>
<keyword evidence="9" id="KW-0732">Signal</keyword>
<dbReference type="Pfam" id="PF02321">
    <property type="entry name" value="OEP"/>
    <property type="match status" value="2"/>
</dbReference>
<evidence type="ECO:0000256" key="4">
    <source>
        <dbReference type="ARBA" id="ARBA00022452"/>
    </source>
</evidence>
<accession>A0A4R6WVP2</accession>
<evidence type="ECO:0000256" key="2">
    <source>
        <dbReference type="ARBA" id="ARBA00007613"/>
    </source>
</evidence>
<dbReference type="Proteomes" id="UP000295783">
    <property type="component" value="Unassembled WGS sequence"/>
</dbReference>
<evidence type="ECO:0000256" key="8">
    <source>
        <dbReference type="SAM" id="Coils"/>
    </source>
</evidence>
<dbReference type="GO" id="GO:0009279">
    <property type="term" value="C:cell outer membrane"/>
    <property type="evidence" value="ECO:0007669"/>
    <property type="project" value="UniProtKB-SubCell"/>
</dbReference>
<evidence type="ECO:0000313" key="10">
    <source>
        <dbReference type="EMBL" id="TDQ81318.1"/>
    </source>
</evidence>
<evidence type="ECO:0000256" key="6">
    <source>
        <dbReference type="ARBA" id="ARBA00023136"/>
    </source>
</evidence>
<name>A0A4R6WVP2_9PROT</name>
<keyword evidence="4" id="KW-1134">Transmembrane beta strand</keyword>
<evidence type="ECO:0000256" key="1">
    <source>
        <dbReference type="ARBA" id="ARBA00004442"/>
    </source>
</evidence>
<keyword evidence="7" id="KW-0998">Cell outer membrane</keyword>
<gene>
    <name evidence="10" type="ORF">A8950_2383</name>
</gene>
<protein>
    <submittedName>
        <fullName evidence="10">Outer membrane protein/adhesin transport system outer membrane protein</fullName>
    </submittedName>
</protein>
<dbReference type="NCBIfam" id="TIGR01844">
    <property type="entry name" value="type_I_sec_TolC"/>
    <property type="match status" value="1"/>
</dbReference>